<evidence type="ECO:0000256" key="5">
    <source>
        <dbReference type="ARBA" id="ARBA00037941"/>
    </source>
</evidence>
<dbReference type="PANTHER" id="PTHR43104">
    <property type="entry name" value="L-2-HYDROXYGLUTARATE DEHYDROGENASE, MITOCHONDRIAL"/>
    <property type="match status" value="1"/>
</dbReference>
<dbReference type="InterPro" id="IPR006076">
    <property type="entry name" value="FAD-dep_OxRdtase"/>
</dbReference>
<comment type="similarity">
    <text evidence="5">Belongs to the L2HGDH family.</text>
</comment>
<evidence type="ECO:0000313" key="8">
    <source>
        <dbReference type="Proteomes" id="UP001499915"/>
    </source>
</evidence>
<gene>
    <name evidence="7" type="primary">lhgO</name>
    <name evidence="7" type="ORF">GCM10009104_04030</name>
</gene>
<evidence type="ECO:0000256" key="3">
    <source>
        <dbReference type="ARBA" id="ARBA00022827"/>
    </source>
</evidence>
<dbReference type="EMBL" id="BAAAET010000001">
    <property type="protein sequence ID" value="GAA0682369.1"/>
    <property type="molecule type" value="Genomic_DNA"/>
</dbReference>
<dbReference type="SUPFAM" id="SSF51905">
    <property type="entry name" value="FAD/NAD(P)-binding domain"/>
    <property type="match status" value="1"/>
</dbReference>
<keyword evidence="4" id="KW-0560">Oxidoreductase</keyword>
<evidence type="ECO:0000313" key="7">
    <source>
        <dbReference type="EMBL" id="GAA0682369.1"/>
    </source>
</evidence>
<evidence type="ECO:0000256" key="1">
    <source>
        <dbReference type="ARBA" id="ARBA00001974"/>
    </source>
</evidence>
<dbReference type="Proteomes" id="UP001499915">
    <property type="component" value="Unassembled WGS sequence"/>
</dbReference>
<protein>
    <submittedName>
        <fullName evidence="7">L-2-hydroxyglutarate oxidase</fullName>
    </submittedName>
</protein>
<dbReference type="Gene3D" id="3.50.50.60">
    <property type="entry name" value="FAD/NAD(P)-binding domain"/>
    <property type="match status" value="1"/>
</dbReference>
<name>A0ABP3TC43_9GAMM</name>
<proteinExistence type="inferred from homology"/>
<dbReference type="Pfam" id="PF01266">
    <property type="entry name" value="DAO"/>
    <property type="match status" value="1"/>
</dbReference>
<organism evidence="7 8">
    <name type="scientific">Marinobacterium maritimum</name>
    <dbReference type="NCBI Taxonomy" id="500162"/>
    <lineage>
        <taxon>Bacteria</taxon>
        <taxon>Pseudomonadati</taxon>
        <taxon>Pseudomonadota</taxon>
        <taxon>Gammaproteobacteria</taxon>
        <taxon>Oceanospirillales</taxon>
        <taxon>Oceanospirillaceae</taxon>
        <taxon>Marinobacterium</taxon>
    </lineage>
</organism>
<sequence>MQSMQSTFDFIVIGGGILGLSTARQLQQRFPGKRVLVLEKESSPAQHQTGHNSGVIHAGVYYKPGSMKARFCKEGNEATKAFCREHDIPFDECGKLLVATNELELERMQGLIGRCAENELPIEVLDAEQLKAREPNITGVGGIFVPSTGIVSYTRICEKMAELVAAEGGEVRYNAEVRRIRELTDRVEVETELELFSGNFLVSCAGLMSDRVVRMLGQKPDFKIIPFRGEYFLLPPEHNHIVNHLIYPIPDPDLPFLGVHLTRMIDGTVTVGPNAVLAFKREGYRKTDISLRDMAEMLTYPGLLKMLARNLKPGLMEMKNSIFRRGYLEQVRKYCPQLTLEDLTPYPAGVRAQAVAKDGSLVDDFLFVNTERALVVCNAPSPAATSAIPIGAHIVDQVAERITS</sequence>
<evidence type="ECO:0000256" key="4">
    <source>
        <dbReference type="ARBA" id="ARBA00023002"/>
    </source>
</evidence>
<evidence type="ECO:0000256" key="2">
    <source>
        <dbReference type="ARBA" id="ARBA00022630"/>
    </source>
</evidence>
<evidence type="ECO:0000259" key="6">
    <source>
        <dbReference type="Pfam" id="PF01266"/>
    </source>
</evidence>
<dbReference type="Gene3D" id="3.30.9.10">
    <property type="entry name" value="D-Amino Acid Oxidase, subunit A, domain 2"/>
    <property type="match status" value="1"/>
</dbReference>
<keyword evidence="8" id="KW-1185">Reference proteome</keyword>
<dbReference type="PANTHER" id="PTHR43104:SF2">
    <property type="entry name" value="L-2-HYDROXYGLUTARATE DEHYDROGENASE, MITOCHONDRIAL"/>
    <property type="match status" value="1"/>
</dbReference>
<keyword evidence="3" id="KW-0274">FAD</keyword>
<comment type="caution">
    <text evidence="7">The sequence shown here is derived from an EMBL/GenBank/DDBJ whole genome shotgun (WGS) entry which is preliminary data.</text>
</comment>
<keyword evidence="2" id="KW-0285">Flavoprotein</keyword>
<comment type="cofactor">
    <cofactor evidence="1">
        <name>FAD</name>
        <dbReference type="ChEBI" id="CHEBI:57692"/>
    </cofactor>
</comment>
<reference evidence="8" key="1">
    <citation type="journal article" date="2019" name="Int. J. Syst. Evol. Microbiol.">
        <title>The Global Catalogue of Microorganisms (GCM) 10K type strain sequencing project: providing services to taxonomists for standard genome sequencing and annotation.</title>
        <authorList>
            <consortium name="The Broad Institute Genomics Platform"/>
            <consortium name="The Broad Institute Genome Sequencing Center for Infectious Disease"/>
            <person name="Wu L."/>
            <person name="Ma J."/>
        </authorList>
    </citation>
    <scope>NUCLEOTIDE SEQUENCE [LARGE SCALE GENOMIC DNA]</scope>
    <source>
        <strain evidence="8">JCM 15134</strain>
    </source>
</reference>
<feature type="domain" description="FAD dependent oxidoreductase" evidence="6">
    <location>
        <begin position="9"/>
        <end position="396"/>
    </location>
</feature>
<accession>A0ABP3TC43</accession>
<dbReference type="InterPro" id="IPR036188">
    <property type="entry name" value="FAD/NAD-bd_sf"/>
</dbReference>
<dbReference type="NCBIfam" id="NF008726">
    <property type="entry name" value="PRK11728.1"/>
    <property type="match status" value="1"/>
</dbReference>